<keyword evidence="3" id="KW-1185">Reference proteome</keyword>
<protein>
    <submittedName>
        <fullName evidence="2">Uncharacterized protein</fullName>
    </submittedName>
</protein>
<evidence type="ECO:0000313" key="2">
    <source>
        <dbReference type="EMBL" id="CAB0031509.1"/>
    </source>
</evidence>
<feature type="compositionally biased region" description="Basic residues" evidence="1">
    <location>
        <begin position="298"/>
        <end position="313"/>
    </location>
</feature>
<dbReference type="Proteomes" id="UP000479190">
    <property type="component" value="Unassembled WGS sequence"/>
</dbReference>
<proteinExistence type="predicted"/>
<organism evidence="2 3">
    <name type="scientific">Trichogramma brassicae</name>
    <dbReference type="NCBI Taxonomy" id="86971"/>
    <lineage>
        <taxon>Eukaryota</taxon>
        <taxon>Metazoa</taxon>
        <taxon>Ecdysozoa</taxon>
        <taxon>Arthropoda</taxon>
        <taxon>Hexapoda</taxon>
        <taxon>Insecta</taxon>
        <taxon>Pterygota</taxon>
        <taxon>Neoptera</taxon>
        <taxon>Endopterygota</taxon>
        <taxon>Hymenoptera</taxon>
        <taxon>Apocrita</taxon>
        <taxon>Proctotrupomorpha</taxon>
        <taxon>Chalcidoidea</taxon>
        <taxon>Trichogrammatidae</taxon>
        <taxon>Trichogramma</taxon>
    </lineage>
</organism>
<accession>A0A6H5I8X6</accession>
<dbReference type="EMBL" id="CADCXV010000645">
    <property type="protein sequence ID" value="CAB0031509.1"/>
    <property type="molecule type" value="Genomic_DNA"/>
</dbReference>
<sequence>MFYNDLIFLEDYISHTDGRVYKSPNKDEIFEASYNKIMGFTFEDVEDTVSLEELLSSSSKNKENPKKSLSQEDEVILSDTESLEVLEDYKEIVIPSLFVKNSAPKPLDVPICQNREERQIAEIRMRTEKLNLLSNEAVHNSNENWSRPRDQSRRIENYTNFCCRTCRFDYRVMRSIHHSARRLCNVLHHRCNIGARRPFETAKTSKMFWASVEAFLRLTTALDSSSLLQANAAAAAAAAVAASVVVVVLQAPHVRAPTPTYWTTVSAGATVVVCAQHVHHQQQQQQQQQLFSWPSGGHLRRHRRHRQPNHQRQQKQQQPLLVSADYSPIVAARPLLLAFEIFAT</sequence>
<gene>
    <name evidence="2" type="ORF">TBRA_LOCUS3478</name>
</gene>
<evidence type="ECO:0000256" key="1">
    <source>
        <dbReference type="SAM" id="MobiDB-lite"/>
    </source>
</evidence>
<dbReference type="AlphaFoldDB" id="A0A6H5I8X6"/>
<name>A0A6H5I8X6_9HYME</name>
<evidence type="ECO:0000313" key="3">
    <source>
        <dbReference type="Proteomes" id="UP000479190"/>
    </source>
</evidence>
<reference evidence="2 3" key="1">
    <citation type="submission" date="2020-02" db="EMBL/GenBank/DDBJ databases">
        <authorList>
            <person name="Ferguson B K."/>
        </authorList>
    </citation>
    <scope>NUCLEOTIDE SEQUENCE [LARGE SCALE GENOMIC DNA]</scope>
</reference>
<feature type="region of interest" description="Disordered" evidence="1">
    <location>
        <begin position="296"/>
        <end position="319"/>
    </location>
</feature>